<dbReference type="InterPro" id="IPR023393">
    <property type="entry name" value="START-like_dom_sf"/>
</dbReference>
<dbReference type="KEGG" id="cbae:COR50_13065"/>
<keyword evidence="4" id="KW-1185">Reference proteome</keyword>
<evidence type="ECO:0000259" key="2">
    <source>
        <dbReference type="Pfam" id="PF08327"/>
    </source>
</evidence>
<name>A0A291QVR9_9BACT</name>
<evidence type="ECO:0000313" key="3">
    <source>
        <dbReference type="EMBL" id="ATL48021.1"/>
    </source>
</evidence>
<dbReference type="AlphaFoldDB" id="A0A291QVR9"/>
<dbReference type="InterPro" id="IPR013538">
    <property type="entry name" value="ASHA1/2-like_C"/>
</dbReference>
<dbReference type="SUPFAM" id="SSF55961">
    <property type="entry name" value="Bet v1-like"/>
    <property type="match status" value="1"/>
</dbReference>
<comment type="similarity">
    <text evidence="1">Belongs to the AHA1 family.</text>
</comment>
<dbReference type="RefSeq" id="WP_098194398.1">
    <property type="nucleotide sequence ID" value="NZ_CP023777.1"/>
</dbReference>
<dbReference type="Gene3D" id="3.30.530.20">
    <property type="match status" value="1"/>
</dbReference>
<dbReference type="Pfam" id="PF08327">
    <property type="entry name" value="AHSA1"/>
    <property type="match status" value="1"/>
</dbReference>
<accession>A0A291QVR9</accession>
<reference evidence="3 4" key="1">
    <citation type="submission" date="2017-10" db="EMBL/GenBank/DDBJ databases">
        <title>Paenichitinophaga pekingensis gen. nov., sp. nov., isolated from activated sludge.</title>
        <authorList>
            <person name="Jin D."/>
            <person name="Kong X."/>
            <person name="Deng Y."/>
            <person name="Bai Z."/>
        </authorList>
    </citation>
    <scope>NUCLEOTIDE SEQUENCE [LARGE SCALE GENOMIC DNA]</scope>
    <source>
        <strain evidence="3 4">13</strain>
    </source>
</reference>
<evidence type="ECO:0000313" key="4">
    <source>
        <dbReference type="Proteomes" id="UP000220133"/>
    </source>
</evidence>
<proteinExistence type="inferred from homology"/>
<feature type="domain" description="Activator of Hsp90 ATPase homologue 1/2-like C-terminal" evidence="2">
    <location>
        <begin position="14"/>
        <end position="149"/>
    </location>
</feature>
<dbReference type="OrthoDB" id="2355173at2"/>
<gene>
    <name evidence="3" type="ORF">COR50_13065</name>
</gene>
<dbReference type="Proteomes" id="UP000220133">
    <property type="component" value="Chromosome"/>
</dbReference>
<organism evidence="3 4">
    <name type="scientific">Chitinophaga caeni</name>
    <dbReference type="NCBI Taxonomy" id="2029983"/>
    <lineage>
        <taxon>Bacteria</taxon>
        <taxon>Pseudomonadati</taxon>
        <taxon>Bacteroidota</taxon>
        <taxon>Chitinophagia</taxon>
        <taxon>Chitinophagales</taxon>
        <taxon>Chitinophagaceae</taxon>
        <taxon>Chitinophaga</taxon>
    </lineage>
</organism>
<sequence>MEQSKYITNNISINATAEEVWDALVNPLKTRQYMFGCETVSDWKVGSELRWRGKMDGKEIDFVTGYIVSIDPPSKLVYTVFDPLSDMEDIPENHLTVTYDLITENGATTLTVTQGDYSKVANGEKRYADSYNNGEGWMPVLKAIKDLVENG</sequence>
<evidence type="ECO:0000256" key="1">
    <source>
        <dbReference type="ARBA" id="ARBA00006817"/>
    </source>
</evidence>
<dbReference type="EMBL" id="CP023777">
    <property type="protein sequence ID" value="ATL48021.1"/>
    <property type="molecule type" value="Genomic_DNA"/>
</dbReference>
<protein>
    <recommendedName>
        <fullName evidence="2">Activator of Hsp90 ATPase homologue 1/2-like C-terminal domain-containing protein</fullName>
    </recommendedName>
</protein>